<sequence>MATSTKLEQQHANTFLAAVLAILQLTLVICSSSPIHELPVPKELGNVQNFTSASTPPSISDYYKNISETQNLMKSNKVIAQHNTDTTTAATTPAPPKPTSAAEVTPEDSRHIDLNPSVPKSTNLPESKPPIFTDFAKNDPSLALDFESTISPVEIDTNDNVGYEDEDDNEGDEYVRISENSQQEESEIFSQDLQDDANFIKDIAKDLPERPGKIDIHMKDTTIYATQDEDSHFFFHLVIIALLVAIVYITYHNKRKIMLLAQSRRWREGLCTRSIDYHRLDQNVDEAMPSLKMTNNYVF</sequence>
<evidence type="ECO:0000313" key="2">
    <source>
        <dbReference type="Proteomes" id="UP000829447"/>
    </source>
</evidence>
<comment type="caution">
    <text evidence="1">The sequence shown here is derived from an EMBL/GenBank/DDBJ whole genome shotgun (WGS) entry which is preliminary data.</text>
</comment>
<accession>A0ACC5X6K1</accession>
<name>A0ACC5X6K1_PANGG</name>
<organism evidence="1 2">
    <name type="scientific">Pangasianodon gigas</name>
    <name type="common">Mekong giant catfish</name>
    <name type="synonym">Pangasius gigas</name>
    <dbReference type="NCBI Taxonomy" id="30993"/>
    <lineage>
        <taxon>Eukaryota</taxon>
        <taxon>Metazoa</taxon>
        <taxon>Chordata</taxon>
        <taxon>Craniata</taxon>
        <taxon>Vertebrata</taxon>
        <taxon>Euteleostomi</taxon>
        <taxon>Actinopterygii</taxon>
        <taxon>Neopterygii</taxon>
        <taxon>Teleostei</taxon>
        <taxon>Ostariophysi</taxon>
        <taxon>Siluriformes</taxon>
        <taxon>Pangasiidae</taxon>
        <taxon>Pangasianodon</taxon>
    </lineage>
</organism>
<proteinExistence type="predicted"/>
<protein>
    <submittedName>
        <fullName evidence="1">Uncharacterized protein</fullName>
    </submittedName>
</protein>
<dbReference type="EMBL" id="CM040468">
    <property type="protein sequence ID" value="MCI4386776.1"/>
    <property type="molecule type" value="Genomic_DNA"/>
</dbReference>
<keyword evidence="2" id="KW-1185">Reference proteome</keyword>
<reference evidence="1 2" key="1">
    <citation type="journal article" date="2022" name="bioRxiv">
        <title>An ancient truncated duplication of the anti-Mullerian hormone receptor type 2 gene is a potential conserved master sex determinant in the Pangasiidae catfish family.</title>
        <authorList>
            <person name="Wen M."/>
            <person name="Pan Q."/>
            <person name="Jouanno E."/>
            <person name="Montfort J."/>
            <person name="Zahm M."/>
            <person name="Cabau C."/>
            <person name="Klopp C."/>
            <person name="Iampietro C."/>
            <person name="Roques C."/>
            <person name="Bouchez O."/>
            <person name="Castinel A."/>
            <person name="Donnadieu C."/>
            <person name="Parrinello H."/>
            <person name="Poncet C."/>
            <person name="Belmonte E."/>
            <person name="Gautier V."/>
            <person name="Avarre J.-C."/>
            <person name="Dugue R."/>
            <person name="Gustiano R."/>
            <person name="Ha T.T.T."/>
            <person name="Campet M."/>
            <person name="Sriphairoj K."/>
            <person name="Ribolli J."/>
            <person name="de Almeida F.L."/>
            <person name="Desvignes T."/>
            <person name="Postlethwait J.H."/>
            <person name="Bucao C.F."/>
            <person name="Robinson-Rechavi M."/>
            <person name="Bobe J."/>
            <person name="Herpin A."/>
            <person name="Guiguen Y."/>
        </authorList>
    </citation>
    <scope>NUCLEOTIDE SEQUENCE [LARGE SCALE GENOMIC DNA]</scope>
    <source>
        <strain evidence="1">YG-Dec2019</strain>
    </source>
</reference>
<dbReference type="Proteomes" id="UP000829447">
    <property type="component" value="Linkage Group LG15"/>
</dbReference>
<evidence type="ECO:0000313" key="1">
    <source>
        <dbReference type="EMBL" id="MCI4386776.1"/>
    </source>
</evidence>
<gene>
    <name evidence="1" type="ORF">PGIGA_G00066490</name>
</gene>